<reference evidence="1" key="2">
    <citation type="submission" date="2022-08" db="UniProtKB">
        <authorList>
            <consortium name="EnsemblMetazoa"/>
        </authorList>
    </citation>
    <scope>IDENTIFICATION</scope>
    <source>
        <strain evidence="1">STECLA/ALBI9_A</strain>
    </source>
</reference>
<dbReference type="Proteomes" id="UP000069272">
    <property type="component" value="Chromosome 2L"/>
</dbReference>
<proteinExistence type="predicted"/>
<accession>A0A182FWI0</accession>
<protein>
    <submittedName>
        <fullName evidence="1">Uncharacterized protein</fullName>
    </submittedName>
</protein>
<dbReference type="VEuPathDB" id="VectorBase:AALB014025"/>
<name>A0A182FWI0_ANOAL</name>
<evidence type="ECO:0000313" key="2">
    <source>
        <dbReference type="Proteomes" id="UP000069272"/>
    </source>
</evidence>
<reference evidence="1 2" key="1">
    <citation type="journal article" date="2017" name="G3 (Bethesda)">
        <title>The Physical Genome Mapping of Anopheles albimanus Corrected Scaffold Misassemblies and Identified Interarm Rearrangements in Genus Anopheles.</title>
        <authorList>
            <person name="Artemov G.N."/>
            <person name="Peery A.N."/>
            <person name="Jiang X."/>
            <person name="Tu Z."/>
            <person name="Stegniy V.N."/>
            <person name="Sharakhova M.V."/>
            <person name="Sharakhov I.V."/>
        </authorList>
    </citation>
    <scope>NUCLEOTIDE SEQUENCE [LARGE SCALE GENOMIC DNA]</scope>
    <source>
        <strain evidence="1 2">ALBI9_A</strain>
    </source>
</reference>
<dbReference type="EnsemblMetazoa" id="AALB014025-RA">
    <property type="protein sequence ID" value="AALB014025-PA"/>
    <property type="gene ID" value="AALB014025"/>
</dbReference>
<organism evidence="1 2">
    <name type="scientific">Anopheles albimanus</name>
    <name type="common">New world malaria mosquito</name>
    <dbReference type="NCBI Taxonomy" id="7167"/>
    <lineage>
        <taxon>Eukaryota</taxon>
        <taxon>Metazoa</taxon>
        <taxon>Ecdysozoa</taxon>
        <taxon>Arthropoda</taxon>
        <taxon>Hexapoda</taxon>
        <taxon>Insecta</taxon>
        <taxon>Pterygota</taxon>
        <taxon>Neoptera</taxon>
        <taxon>Endopterygota</taxon>
        <taxon>Diptera</taxon>
        <taxon>Nematocera</taxon>
        <taxon>Culicoidea</taxon>
        <taxon>Culicidae</taxon>
        <taxon>Anophelinae</taxon>
        <taxon>Anopheles</taxon>
    </lineage>
</organism>
<dbReference type="AlphaFoldDB" id="A0A182FWI0"/>
<keyword evidence="2" id="KW-1185">Reference proteome</keyword>
<sequence length="82" mass="9861">FLFFFWFFTFFVFFFFVGRRRSFVQIFQFPHTPRTATCCADRFQAPTQTSIEMVAREASDHWCRVHGYRYPGGPVIYWPAGQ</sequence>
<evidence type="ECO:0000313" key="1">
    <source>
        <dbReference type="EnsemblMetazoa" id="AALB014025-PA"/>
    </source>
</evidence>